<dbReference type="Proteomes" id="UP000821853">
    <property type="component" value="Chromosome 2"/>
</dbReference>
<gene>
    <name evidence="1" type="ORF">HPB48_002635</name>
</gene>
<dbReference type="VEuPathDB" id="VectorBase:HLOH_051492"/>
<name>A0A9J6G1U7_HAELO</name>
<proteinExistence type="predicted"/>
<sequence length="76" mass="9002">MLYKLVEDLELDDPHEPSPGLYQKYPTGRLDQLTKISRKCPQNSRDHDTRHRIKNYYGHCKSHGLVQISRRTQPEI</sequence>
<comment type="caution">
    <text evidence="1">The sequence shown here is derived from an EMBL/GenBank/DDBJ whole genome shotgun (WGS) entry which is preliminary data.</text>
</comment>
<evidence type="ECO:0000313" key="2">
    <source>
        <dbReference type="Proteomes" id="UP000821853"/>
    </source>
</evidence>
<keyword evidence="2" id="KW-1185">Reference proteome</keyword>
<dbReference type="EMBL" id="JABSTR010000004">
    <property type="protein sequence ID" value="KAH9369019.1"/>
    <property type="molecule type" value="Genomic_DNA"/>
</dbReference>
<evidence type="ECO:0000313" key="1">
    <source>
        <dbReference type="EMBL" id="KAH9369019.1"/>
    </source>
</evidence>
<protein>
    <submittedName>
        <fullName evidence="1">Uncharacterized protein</fullName>
    </submittedName>
</protein>
<dbReference type="AlphaFoldDB" id="A0A9J6G1U7"/>
<accession>A0A9J6G1U7</accession>
<reference evidence="1 2" key="1">
    <citation type="journal article" date="2020" name="Cell">
        <title>Large-Scale Comparative Analyses of Tick Genomes Elucidate Their Genetic Diversity and Vector Capacities.</title>
        <authorList>
            <consortium name="Tick Genome and Microbiome Consortium (TIGMIC)"/>
            <person name="Jia N."/>
            <person name="Wang J."/>
            <person name="Shi W."/>
            <person name="Du L."/>
            <person name="Sun Y."/>
            <person name="Zhan W."/>
            <person name="Jiang J.F."/>
            <person name="Wang Q."/>
            <person name="Zhang B."/>
            <person name="Ji P."/>
            <person name="Bell-Sakyi L."/>
            <person name="Cui X.M."/>
            <person name="Yuan T.T."/>
            <person name="Jiang B.G."/>
            <person name="Yang W.F."/>
            <person name="Lam T.T."/>
            <person name="Chang Q.C."/>
            <person name="Ding S.J."/>
            <person name="Wang X.J."/>
            <person name="Zhu J.G."/>
            <person name="Ruan X.D."/>
            <person name="Zhao L."/>
            <person name="Wei J.T."/>
            <person name="Ye R.Z."/>
            <person name="Que T.C."/>
            <person name="Du C.H."/>
            <person name="Zhou Y.H."/>
            <person name="Cheng J.X."/>
            <person name="Dai P.F."/>
            <person name="Guo W.B."/>
            <person name="Han X.H."/>
            <person name="Huang E.J."/>
            <person name="Li L.F."/>
            <person name="Wei W."/>
            <person name="Gao Y.C."/>
            <person name="Liu J.Z."/>
            <person name="Shao H.Z."/>
            <person name="Wang X."/>
            <person name="Wang C.C."/>
            <person name="Yang T.C."/>
            <person name="Huo Q.B."/>
            <person name="Li W."/>
            <person name="Chen H.Y."/>
            <person name="Chen S.E."/>
            <person name="Zhou L.G."/>
            <person name="Ni X.B."/>
            <person name="Tian J.H."/>
            <person name="Sheng Y."/>
            <person name="Liu T."/>
            <person name="Pan Y.S."/>
            <person name="Xia L.Y."/>
            <person name="Li J."/>
            <person name="Zhao F."/>
            <person name="Cao W.C."/>
        </authorList>
    </citation>
    <scope>NUCLEOTIDE SEQUENCE [LARGE SCALE GENOMIC DNA]</scope>
    <source>
        <strain evidence="1">HaeL-2018</strain>
    </source>
</reference>
<organism evidence="1 2">
    <name type="scientific">Haemaphysalis longicornis</name>
    <name type="common">Bush tick</name>
    <dbReference type="NCBI Taxonomy" id="44386"/>
    <lineage>
        <taxon>Eukaryota</taxon>
        <taxon>Metazoa</taxon>
        <taxon>Ecdysozoa</taxon>
        <taxon>Arthropoda</taxon>
        <taxon>Chelicerata</taxon>
        <taxon>Arachnida</taxon>
        <taxon>Acari</taxon>
        <taxon>Parasitiformes</taxon>
        <taxon>Ixodida</taxon>
        <taxon>Ixodoidea</taxon>
        <taxon>Ixodidae</taxon>
        <taxon>Haemaphysalinae</taxon>
        <taxon>Haemaphysalis</taxon>
    </lineage>
</organism>